<evidence type="ECO:0000313" key="7">
    <source>
        <dbReference type="EMBL" id="THW57916.1"/>
    </source>
</evidence>
<evidence type="ECO:0000313" key="13">
    <source>
        <dbReference type="Proteomes" id="UP000310687"/>
    </source>
</evidence>
<dbReference type="Gene3D" id="3.30.9.10">
    <property type="entry name" value="D-Amino Acid Oxidase, subunit A, domain 2"/>
    <property type="match status" value="1"/>
</dbReference>
<dbReference type="InterPro" id="IPR017941">
    <property type="entry name" value="Rieske_2Fe-2S"/>
</dbReference>
<sequence length="559" mass="62599">MATVHKTTMETASPQQFMKTSGSTDAVWIHTEPYSNRPHYPRLNKDLETDVCVIGSGIAGISTAYELVKRGVQVVMIEARDILSGETGRTSGHLSSDLDDGYTEIKSKHGDKGAVMAYESHNWAIERVGEISKELGIECEYRKLPAYNVSQYPRGDKHHEDDVKELKEEIAYSKTIGMNAEWKEGYAIKGWNGQIDQRDAAVFYNQGTFHPTKYLLGVLKWLSQQPNFSCYARTRMLQCQEKGIEVMGFGSKEVKVTTEDDKTITCKDVVMATCVPLQKLSVVAEMEFHRTYCIAVRIPKGSYEDSLIYDTADAYKYIRFTECDEKDDYLVIGGMDHKVGQHEDEKKNYEELETWTRERFTQVGSTDYKWSGQIFEPVDCVAFIGLDPGTKHTYIVTGDSGNGLTHGVMAGRIIADQITGQENAWAELYNPSRKSSIVKSAKEMITHDLQINSQYKRLVQSDINDIEDLLPGTGGVLNPKTSKPIAVYKTESGEVRKMSALCPHMKGVVCWNHAEASWDCPVHASRFSSDGVCIMGPAKGNLNPENEEAKKALQQAIQN</sequence>
<dbReference type="Proteomes" id="UP000310421">
    <property type="component" value="Unassembled WGS sequence"/>
</dbReference>
<dbReference type="InterPro" id="IPR036188">
    <property type="entry name" value="FAD/NAD-bd_sf"/>
</dbReference>
<evidence type="ECO:0000256" key="4">
    <source>
        <dbReference type="ARBA" id="ARBA00023014"/>
    </source>
</evidence>
<dbReference type="SUPFAM" id="SSF50022">
    <property type="entry name" value="ISP domain"/>
    <property type="match status" value="1"/>
</dbReference>
<evidence type="ECO:0000256" key="1">
    <source>
        <dbReference type="ARBA" id="ARBA00022714"/>
    </source>
</evidence>
<dbReference type="Proteomes" id="UP000308802">
    <property type="component" value="Unassembled WGS sequence"/>
</dbReference>
<keyword evidence="2" id="KW-0479">Metal-binding</keyword>
<dbReference type="FunFam" id="2.102.10.10:FF:000014">
    <property type="entry name" value="Oxidoreductase, FAD dependent"/>
    <property type="match status" value="1"/>
</dbReference>
<dbReference type="EMBL" id="QZAL01000078">
    <property type="protein sequence ID" value="THW40650.1"/>
    <property type="molecule type" value="Genomic_DNA"/>
</dbReference>
<evidence type="ECO:0000313" key="10">
    <source>
        <dbReference type="Proteomes" id="UP000308802"/>
    </source>
</evidence>
<dbReference type="EMBL" id="QZAO01000328">
    <property type="protein sequence ID" value="THW70513.1"/>
    <property type="molecule type" value="Genomic_DNA"/>
</dbReference>
<feature type="domain" description="Rieske" evidence="5">
    <location>
        <begin position="461"/>
        <end position="542"/>
    </location>
</feature>
<dbReference type="SUPFAM" id="SSF51905">
    <property type="entry name" value="FAD/NAD(P)-binding domain"/>
    <property type="match status" value="1"/>
</dbReference>
<dbReference type="PANTHER" id="PTHR13847:SF281">
    <property type="entry name" value="FAD DEPENDENT OXIDOREDUCTASE DOMAIN-CONTAINING PROTEIN"/>
    <property type="match status" value="1"/>
</dbReference>
<keyword evidence="4" id="KW-0411">Iron-sulfur</keyword>
<evidence type="ECO:0000259" key="5">
    <source>
        <dbReference type="PROSITE" id="PS51296"/>
    </source>
</evidence>
<proteinExistence type="predicted"/>
<dbReference type="EMBL" id="QZAT01000101">
    <property type="protein sequence ID" value="THX25314.1"/>
    <property type="molecule type" value="Genomic_DNA"/>
</dbReference>
<dbReference type="InterPro" id="IPR036922">
    <property type="entry name" value="Rieske_2Fe-2S_sf"/>
</dbReference>
<dbReference type="GO" id="GO:0046872">
    <property type="term" value="F:metal ion binding"/>
    <property type="evidence" value="ECO:0007669"/>
    <property type="project" value="UniProtKB-KW"/>
</dbReference>
<dbReference type="PANTHER" id="PTHR13847">
    <property type="entry name" value="SARCOSINE DEHYDROGENASE-RELATED"/>
    <property type="match status" value="1"/>
</dbReference>
<evidence type="ECO:0000313" key="6">
    <source>
        <dbReference type="EMBL" id="THW40650.1"/>
    </source>
</evidence>
<dbReference type="Gene3D" id="3.50.50.60">
    <property type="entry name" value="FAD/NAD(P)-binding domain"/>
    <property type="match status" value="1"/>
</dbReference>
<dbReference type="InterPro" id="IPR038010">
    <property type="entry name" value="YhfW_C"/>
</dbReference>
<dbReference type="Pfam" id="PF00355">
    <property type="entry name" value="Rieske"/>
    <property type="match status" value="1"/>
</dbReference>
<evidence type="ECO:0000313" key="9">
    <source>
        <dbReference type="EMBL" id="THX25314.1"/>
    </source>
</evidence>
<dbReference type="EMBL" id="QZAN01000106">
    <property type="protein sequence ID" value="THW57916.1"/>
    <property type="molecule type" value="Genomic_DNA"/>
</dbReference>
<protein>
    <submittedName>
        <fullName evidence="6">FAD dependent oxidoreductase</fullName>
    </submittedName>
</protein>
<organism evidence="6 13">
    <name type="scientific">Aureobasidium pullulans</name>
    <name type="common">Black yeast</name>
    <name type="synonym">Pullularia pullulans</name>
    <dbReference type="NCBI Taxonomy" id="5580"/>
    <lineage>
        <taxon>Eukaryota</taxon>
        <taxon>Fungi</taxon>
        <taxon>Dikarya</taxon>
        <taxon>Ascomycota</taxon>
        <taxon>Pezizomycotina</taxon>
        <taxon>Dothideomycetes</taxon>
        <taxon>Dothideomycetidae</taxon>
        <taxon>Dothideales</taxon>
        <taxon>Saccotheciaceae</taxon>
        <taxon>Aureobasidium</taxon>
    </lineage>
</organism>
<dbReference type="Proteomes" id="UP000310687">
    <property type="component" value="Unassembled WGS sequence"/>
</dbReference>
<name>A0A4S8XRU2_AURPU</name>
<dbReference type="AlphaFoldDB" id="A0A4S8XRU2"/>
<evidence type="ECO:0000313" key="11">
    <source>
        <dbReference type="Proteomes" id="UP000310374"/>
    </source>
</evidence>
<gene>
    <name evidence="9" type="ORF">D6D12_07016</name>
    <name evidence="8" type="ORF">D6D19_07783</name>
    <name evidence="7" type="ORF">D6D20_07602</name>
    <name evidence="6" type="ORF">D6D22_05737</name>
</gene>
<evidence type="ECO:0000313" key="12">
    <source>
        <dbReference type="Proteomes" id="UP000310421"/>
    </source>
</evidence>
<accession>A0A4S8XRU2</accession>
<reference evidence="10 11" key="1">
    <citation type="submission" date="2018-10" db="EMBL/GenBank/DDBJ databases">
        <title>Fifty Aureobasidium pullulans genomes reveal a recombining polyextremotolerant generalist.</title>
        <authorList>
            <person name="Gostincar C."/>
            <person name="Turk M."/>
            <person name="Zajc J."/>
            <person name="Gunde-Cimerman N."/>
        </authorList>
    </citation>
    <scope>NUCLEOTIDE SEQUENCE [LARGE SCALE GENOMIC DNA]</scope>
    <source>
        <strain evidence="9 11">EXF-10081</strain>
        <strain evidence="8 10">EXF-10659</strain>
        <strain evidence="7 12">EXF-10751</strain>
        <strain evidence="6 13">EXF-11013</strain>
    </source>
</reference>
<dbReference type="GO" id="GO:0051537">
    <property type="term" value="F:2 iron, 2 sulfur cluster binding"/>
    <property type="evidence" value="ECO:0007669"/>
    <property type="project" value="UniProtKB-KW"/>
</dbReference>
<evidence type="ECO:0000313" key="8">
    <source>
        <dbReference type="EMBL" id="THW70513.1"/>
    </source>
</evidence>
<dbReference type="Pfam" id="PF01266">
    <property type="entry name" value="DAO"/>
    <property type="match status" value="1"/>
</dbReference>
<dbReference type="PROSITE" id="PS51296">
    <property type="entry name" value="RIESKE"/>
    <property type="match status" value="1"/>
</dbReference>
<evidence type="ECO:0000256" key="2">
    <source>
        <dbReference type="ARBA" id="ARBA00022723"/>
    </source>
</evidence>
<dbReference type="CDD" id="cd03477">
    <property type="entry name" value="Rieske_YhfW_C"/>
    <property type="match status" value="1"/>
</dbReference>
<dbReference type="GO" id="GO:0005737">
    <property type="term" value="C:cytoplasm"/>
    <property type="evidence" value="ECO:0007669"/>
    <property type="project" value="TreeGrafter"/>
</dbReference>
<dbReference type="Proteomes" id="UP000310374">
    <property type="component" value="Unassembled WGS sequence"/>
</dbReference>
<keyword evidence="1" id="KW-0001">2Fe-2S</keyword>
<evidence type="ECO:0000256" key="3">
    <source>
        <dbReference type="ARBA" id="ARBA00023004"/>
    </source>
</evidence>
<dbReference type="Gene3D" id="2.102.10.10">
    <property type="entry name" value="Rieske [2Fe-2S] iron-sulphur domain"/>
    <property type="match status" value="1"/>
</dbReference>
<keyword evidence="3" id="KW-0408">Iron</keyword>
<dbReference type="InterPro" id="IPR006076">
    <property type="entry name" value="FAD-dep_OxRdtase"/>
</dbReference>
<comment type="caution">
    <text evidence="6">The sequence shown here is derived from an EMBL/GenBank/DDBJ whole genome shotgun (WGS) entry which is preliminary data.</text>
</comment>